<keyword evidence="1" id="KW-0378">Hydrolase</keyword>
<dbReference type="GO" id="GO:0016787">
    <property type="term" value="F:hydrolase activity"/>
    <property type="evidence" value="ECO:0007669"/>
    <property type="project" value="UniProtKB-KW"/>
</dbReference>
<reference evidence="4" key="1">
    <citation type="submission" date="2017-10" db="EMBL/GenBank/DDBJ databases">
        <title>Campylobacter species from seals.</title>
        <authorList>
            <person name="Gilbert M.J."/>
            <person name="Zomer A.L."/>
            <person name="Timmerman A.J."/>
            <person name="Duim B."/>
            <person name="Wagenaar J.A."/>
        </authorList>
    </citation>
    <scope>NUCLEOTIDE SEQUENCE [LARGE SCALE GENOMIC DNA]</scope>
    <source>
        <strain evidence="4">17S00004-5</strain>
    </source>
</reference>
<accession>A0A2P8R0D2</accession>
<dbReference type="PANTHER" id="PTHR48081">
    <property type="entry name" value="AB HYDROLASE SUPERFAMILY PROTEIN C4A8.06C"/>
    <property type="match status" value="1"/>
</dbReference>
<name>A0A2P8R0D2_9BACT</name>
<dbReference type="AlphaFoldDB" id="A0A2P8R0D2"/>
<dbReference type="Gene3D" id="3.40.50.1820">
    <property type="entry name" value="alpha/beta hydrolase"/>
    <property type="match status" value="1"/>
</dbReference>
<dbReference type="InterPro" id="IPR029058">
    <property type="entry name" value="AB_hydrolase_fold"/>
</dbReference>
<evidence type="ECO:0000313" key="3">
    <source>
        <dbReference type="EMBL" id="PSM51942.1"/>
    </source>
</evidence>
<evidence type="ECO:0000259" key="2">
    <source>
        <dbReference type="Pfam" id="PF20434"/>
    </source>
</evidence>
<sequence>MKKIILTVVAVVAILISGCSKKNPDINMNNQMVEVEKVVYGEDKDQFYNIHIQNMKDPDKIIVLVHGGYWRSKYNLDHLNDLMSYLINKSFNVASVEYRRGVENQWPIPYNDVSLAINDIKKRYKNAKIITIGHSVGGQLVLLTENLVDGVIALSPVTDVYFGYKKNLGDNNAAKQYFKDHSYKNLLKASPSNYKLKAGKNVLVVHGKNDDSVLIETSDKYVKNQSDYNVNVDYLRLANMPHMEMIDSKNSHWEFIISWIEKQ</sequence>
<organism evidence="3 4">
    <name type="scientific">Campylobacter blaseri</name>
    <dbReference type="NCBI Taxonomy" id="2042961"/>
    <lineage>
        <taxon>Bacteria</taxon>
        <taxon>Pseudomonadati</taxon>
        <taxon>Campylobacterota</taxon>
        <taxon>Epsilonproteobacteria</taxon>
        <taxon>Campylobacterales</taxon>
        <taxon>Campylobacteraceae</taxon>
        <taxon>Campylobacter</taxon>
    </lineage>
</organism>
<feature type="domain" description="BD-FAE-like" evidence="2">
    <location>
        <begin position="54"/>
        <end position="220"/>
    </location>
</feature>
<proteinExistence type="predicted"/>
<protein>
    <recommendedName>
        <fullName evidence="2">BD-FAE-like domain-containing protein</fullName>
    </recommendedName>
</protein>
<evidence type="ECO:0000313" key="4">
    <source>
        <dbReference type="Proteomes" id="UP000240535"/>
    </source>
</evidence>
<evidence type="ECO:0000256" key="1">
    <source>
        <dbReference type="ARBA" id="ARBA00022801"/>
    </source>
</evidence>
<comment type="caution">
    <text evidence="3">The sequence shown here is derived from an EMBL/GenBank/DDBJ whole genome shotgun (WGS) entry which is preliminary data.</text>
</comment>
<dbReference type="PROSITE" id="PS51257">
    <property type="entry name" value="PROKAR_LIPOPROTEIN"/>
    <property type="match status" value="1"/>
</dbReference>
<dbReference type="SUPFAM" id="SSF53474">
    <property type="entry name" value="alpha/beta-Hydrolases"/>
    <property type="match status" value="1"/>
</dbReference>
<dbReference type="EMBL" id="PDHH01000004">
    <property type="protein sequence ID" value="PSM51942.1"/>
    <property type="molecule type" value="Genomic_DNA"/>
</dbReference>
<dbReference type="InterPro" id="IPR050300">
    <property type="entry name" value="GDXG_lipolytic_enzyme"/>
</dbReference>
<dbReference type="OrthoDB" id="9771666at2"/>
<keyword evidence="4" id="KW-1185">Reference proteome</keyword>
<dbReference type="InterPro" id="IPR049492">
    <property type="entry name" value="BD-FAE-like_dom"/>
</dbReference>
<dbReference type="Pfam" id="PF20434">
    <property type="entry name" value="BD-FAE"/>
    <property type="match status" value="1"/>
</dbReference>
<dbReference type="RefSeq" id="WP_106871357.1">
    <property type="nucleotide sequence ID" value="NZ_CP053841.1"/>
</dbReference>
<dbReference type="Proteomes" id="UP000240535">
    <property type="component" value="Unassembled WGS sequence"/>
</dbReference>
<gene>
    <name evidence="3" type="ORF">CQ405_05090</name>
</gene>